<dbReference type="Proteomes" id="UP001341840">
    <property type="component" value="Unassembled WGS sequence"/>
</dbReference>
<organism evidence="1 2">
    <name type="scientific">Stylosanthes scabra</name>
    <dbReference type="NCBI Taxonomy" id="79078"/>
    <lineage>
        <taxon>Eukaryota</taxon>
        <taxon>Viridiplantae</taxon>
        <taxon>Streptophyta</taxon>
        <taxon>Embryophyta</taxon>
        <taxon>Tracheophyta</taxon>
        <taxon>Spermatophyta</taxon>
        <taxon>Magnoliopsida</taxon>
        <taxon>eudicotyledons</taxon>
        <taxon>Gunneridae</taxon>
        <taxon>Pentapetalae</taxon>
        <taxon>rosids</taxon>
        <taxon>fabids</taxon>
        <taxon>Fabales</taxon>
        <taxon>Fabaceae</taxon>
        <taxon>Papilionoideae</taxon>
        <taxon>50 kb inversion clade</taxon>
        <taxon>dalbergioids sensu lato</taxon>
        <taxon>Dalbergieae</taxon>
        <taxon>Pterocarpus clade</taxon>
        <taxon>Stylosanthes</taxon>
    </lineage>
</organism>
<accession>A0ABU6QKD1</accession>
<keyword evidence="2" id="KW-1185">Reference proteome</keyword>
<gene>
    <name evidence="1" type="ORF">PIB30_058348</name>
</gene>
<evidence type="ECO:0000313" key="1">
    <source>
        <dbReference type="EMBL" id="MED6112065.1"/>
    </source>
</evidence>
<evidence type="ECO:0000313" key="2">
    <source>
        <dbReference type="Proteomes" id="UP001341840"/>
    </source>
</evidence>
<sequence>MATEAQKQKDKESKTSLKIYSRDYDTIIENPEDTFNPEKILFPFAVEDQLHCFVCPLMAKEETKKAMSFFPSTRKHELIMKEDMNIVRFQSNTQFRNDQKVGSKKLNFTHWIERLEPTRGAQ</sequence>
<dbReference type="EMBL" id="JASCZI010000489">
    <property type="protein sequence ID" value="MED6112065.1"/>
    <property type="molecule type" value="Genomic_DNA"/>
</dbReference>
<comment type="caution">
    <text evidence="1">The sequence shown here is derived from an EMBL/GenBank/DDBJ whole genome shotgun (WGS) entry which is preliminary data.</text>
</comment>
<proteinExistence type="predicted"/>
<reference evidence="1 2" key="1">
    <citation type="journal article" date="2023" name="Plants (Basel)">
        <title>Bridging the Gap: Combining Genomics and Transcriptomics Approaches to Understand Stylosanthes scabra, an Orphan Legume from the Brazilian Caatinga.</title>
        <authorList>
            <person name="Ferreira-Neto J.R.C."/>
            <person name="da Silva M.D."/>
            <person name="Binneck E."/>
            <person name="de Melo N.F."/>
            <person name="da Silva R.H."/>
            <person name="de Melo A.L.T.M."/>
            <person name="Pandolfi V."/>
            <person name="Bustamante F.O."/>
            <person name="Brasileiro-Vidal A.C."/>
            <person name="Benko-Iseppon A.M."/>
        </authorList>
    </citation>
    <scope>NUCLEOTIDE SEQUENCE [LARGE SCALE GENOMIC DNA]</scope>
    <source>
        <tissue evidence="1">Leaves</tissue>
    </source>
</reference>
<name>A0ABU6QKD1_9FABA</name>
<protein>
    <submittedName>
        <fullName evidence="1">Uncharacterized protein</fullName>
    </submittedName>
</protein>